<dbReference type="OrthoDB" id="47969at2"/>
<proteinExistence type="predicted"/>
<dbReference type="Gene3D" id="3.90.1690.10">
    <property type="entry name" value="phage-related protein like domain"/>
    <property type="match status" value="1"/>
</dbReference>
<name>K1LQR4_9LACT</name>
<dbReference type="RefSeq" id="WP_006907976.1">
    <property type="nucleotide sequence ID" value="NZ_JH932292.1"/>
</dbReference>
<gene>
    <name evidence="1" type="ORF">HMPREF9706_00657</name>
</gene>
<evidence type="ECO:0000313" key="2">
    <source>
        <dbReference type="Proteomes" id="UP000004465"/>
    </source>
</evidence>
<dbReference type="HOGENOM" id="CLU_051310_0_1_9"/>
<dbReference type="InterPro" id="IPR053738">
    <property type="entry name" value="Lambda_capsid_assembly"/>
</dbReference>
<sequence length="348" mass="38611">MALIHDLFTASNVAGYYTELPRETMVGEQYFPAKKQLGDELTYVKGAEGKPVVLRASAYDTKVTLRDRINIEMDSKKMPFFKEARLVKEEDRQMLNLLEQTHNQEMIDVVSTTIFNDQMDLVKGAHARLEAMRMQLLAYGVIYINSGGVFKELDYGVAEENKGVVKTAWTDPVANPVQDLDTAVEALKALGTTPEVLVMNSVTFVQLRKAPKTAKQVLAAAQEGYVPKRTEVEDYLLSEYGLRLLIDDRTFVDDDGVLKKYYPDGKVTLTPNMALGSTVFGTTPEESDLVSGNNLNVSIVDTGIAVTTKTTDDPVNTQTKVSMVALPSFEQINRVYMLDVTANSVSRI</sequence>
<dbReference type="EMBL" id="AGZD01000007">
    <property type="protein sequence ID" value="EKB54467.1"/>
    <property type="molecule type" value="Genomic_DNA"/>
</dbReference>
<comment type="caution">
    <text evidence="1">The sequence shown here is derived from an EMBL/GenBank/DDBJ whole genome shotgun (WGS) entry which is preliminary data.</text>
</comment>
<organism evidence="1 2">
    <name type="scientific">Facklamia hominis CCUG 36813</name>
    <dbReference type="NCBI Taxonomy" id="883111"/>
    <lineage>
        <taxon>Bacteria</taxon>
        <taxon>Bacillati</taxon>
        <taxon>Bacillota</taxon>
        <taxon>Bacilli</taxon>
        <taxon>Lactobacillales</taxon>
        <taxon>Aerococcaceae</taxon>
        <taxon>Facklamia</taxon>
    </lineage>
</organism>
<accession>K1LQR4</accession>
<protein>
    <recommendedName>
        <fullName evidence="3">Major capsid protein E</fullName>
    </recommendedName>
</protein>
<dbReference type="Pfam" id="PF03864">
    <property type="entry name" value="Phage_cap_E"/>
    <property type="match status" value="1"/>
</dbReference>
<evidence type="ECO:0000313" key="1">
    <source>
        <dbReference type="EMBL" id="EKB54467.1"/>
    </source>
</evidence>
<evidence type="ECO:0008006" key="3">
    <source>
        <dbReference type="Google" id="ProtNLM"/>
    </source>
</evidence>
<dbReference type="PATRIC" id="fig|883111.3.peg.661"/>
<dbReference type="InterPro" id="IPR005564">
    <property type="entry name" value="Major_capsid_GpE"/>
</dbReference>
<dbReference type="Proteomes" id="UP000004465">
    <property type="component" value="Unassembled WGS sequence"/>
</dbReference>
<reference evidence="1 2" key="1">
    <citation type="submission" date="2012-07" db="EMBL/GenBank/DDBJ databases">
        <title>The Genome Sequence of Facklamia hominis CCUG 36813.</title>
        <authorList>
            <consortium name="The Broad Institute Genome Sequencing Platform"/>
            <person name="Earl A."/>
            <person name="Ward D."/>
            <person name="Feldgarden M."/>
            <person name="Gevers D."/>
            <person name="Huys G."/>
            <person name="Walker B."/>
            <person name="Young S.K."/>
            <person name="Zeng Q."/>
            <person name="Gargeya S."/>
            <person name="Fitzgerald M."/>
            <person name="Haas B."/>
            <person name="Abouelleil A."/>
            <person name="Alvarado L."/>
            <person name="Arachchi H.M."/>
            <person name="Berlin A.M."/>
            <person name="Chapman S.B."/>
            <person name="Goldberg J."/>
            <person name="Griggs A."/>
            <person name="Gujja S."/>
            <person name="Hansen M."/>
            <person name="Howarth C."/>
            <person name="Imamovic A."/>
            <person name="Larimer J."/>
            <person name="McCowen C."/>
            <person name="Montmayeur A."/>
            <person name="Murphy C."/>
            <person name="Neiman D."/>
            <person name="Pearson M."/>
            <person name="Priest M."/>
            <person name="Roberts A."/>
            <person name="Saif S."/>
            <person name="Shea T."/>
            <person name="Sisk P."/>
            <person name="Sykes S."/>
            <person name="Wortman J."/>
            <person name="Nusbaum C."/>
            <person name="Birren B."/>
        </authorList>
    </citation>
    <scope>NUCLEOTIDE SEQUENCE [LARGE SCALE GENOMIC DNA]</scope>
    <source>
        <strain evidence="1 2">CCUG 36813</strain>
    </source>
</reference>
<dbReference type="STRING" id="883111.HMPREF9706_00657"/>
<dbReference type="AlphaFoldDB" id="K1LQR4"/>
<keyword evidence="2" id="KW-1185">Reference proteome</keyword>